<evidence type="ECO:0000259" key="3">
    <source>
        <dbReference type="Pfam" id="PF13649"/>
    </source>
</evidence>
<name>A0A0F4Z9Q1_9PEZI</name>
<dbReference type="OrthoDB" id="10027013at2759"/>
<dbReference type="SUPFAM" id="SSF53335">
    <property type="entry name" value="S-adenosyl-L-methionine-dependent methyltransferases"/>
    <property type="match status" value="1"/>
</dbReference>
<dbReference type="InterPro" id="IPR029063">
    <property type="entry name" value="SAM-dependent_MTases_sf"/>
</dbReference>
<reference evidence="4 5" key="1">
    <citation type="submission" date="2015-03" db="EMBL/GenBank/DDBJ databases">
        <authorList>
            <person name="Radwan O."/>
            <person name="Al-Naeli F.A."/>
            <person name="Rendon G.A."/>
            <person name="Fields C."/>
        </authorList>
    </citation>
    <scope>NUCLEOTIDE SEQUENCE [LARGE SCALE GENOMIC DNA]</scope>
    <source>
        <strain evidence="4">CR-DP1</strain>
    </source>
</reference>
<keyword evidence="2" id="KW-0808">Transferase</keyword>
<dbReference type="CDD" id="cd02440">
    <property type="entry name" value="AdoMet_MTases"/>
    <property type="match status" value="1"/>
</dbReference>
<dbReference type="InterPro" id="IPR041698">
    <property type="entry name" value="Methyltransf_25"/>
</dbReference>
<dbReference type="Pfam" id="PF13649">
    <property type="entry name" value="Methyltransf_25"/>
    <property type="match status" value="1"/>
</dbReference>
<keyword evidence="1" id="KW-0489">Methyltransferase</keyword>
<dbReference type="AlphaFoldDB" id="A0A0F4Z9Q1"/>
<evidence type="ECO:0000313" key="4">
    <source>
        <dbReference type="EMBL" id="KKA27257.1"/>
    </source>
</evidence>
<sequence>MSETKVHASAVTGFLDGKHYDAFRPSYVDEATSGLLTGLNIAGQKNAKILEIAAGTGKFTECLAHRPERYEVVAVEPVTGMREQLEIKNLQGVQVKGGLANSVPVEDGWADAVIAAQVCSTSYRIYKRENTDSYKAFHWFAKKDALTEFARVLKPNGYLGVIWNVEECKSLFSFTPPLPPPSILTHATDNKPAEWPASTPWEEALNKLVFELPDDGQARFRQLEWRTGFTSAEENAGADGKPLFTSPAKEAISAVWETRLTPEQLLARMSTLSQVVSLKGVQREEWVAKFWKIMEMAEKDGEGKVGVHGKTLYAWAQKL</sequence>
<protein>
    <recommendedName>
        <fullName evidence="3">Methyltransferase domain-containing protein</fullName>
    </recommendedName>
</protein>
<dbReference type="PANTHER" id="PTHR44942:SF4">
    <property type="entry name" value="METHYLTRANSFERASE TYPE 11 DOMAIN-CONTAINING PROTEIN"/>
    <property type="match status" value="1"/>
</dbReference>
<accession>A0A0F4Z9Q1</accession>
<evidence type="ECO:0000256" key="1">
    <source>
        <dbReference type="ARBA" id="ARBA00022603"/>
    </source>
</evidence>
<dbReference type="EMBL" id="LAEV01001840">
    <property type="protein sequence ID" value="KKA27257.1"/>
    <property type="molecule type" value="Genomic_DNA"/>
</dbReference>
<comment type="caution">
    <text evidence="4">The sequence shown here is derived from an EMBL/GenBank/DDBJ whole genome shotgun (WGS) entry which is preliminary data.</text>
</comment>
<dbReference type="Proteomes" id="UP000033483">
    <property type="component" value="Unassembled WGS sequence"/>
</dbReference>
<keyword evidence="5" id="KW-1185">Reference proteome</keyword>
<dbReference type="Gene3D" id="3.40.50.150">
    <property type="entry name" value="Vaccinia Virus protein VP39"/>
    <property type="match status" value="1"/>
</dbReference>
<evidence type="ECO:0000313" key="5">
    <source>
        <dbReference type="Proteomes" id="UP000033483"/>
    </source>
</evidence>
<dbReference type="GO" id="GO:0032259">
    <property type="term" value="P:methylation"/>
    <property type="evidence" value="ECO:0007669"/>
    <property type="project" value="UniProtKB-KW"/>
</dbReference>
<organism evidence="4 5">
    <name type="scientific">Thielaviopsis punctulata</name>
    <dbReference type="NCBI Taxonomy" id="72032"/>
    <lineage>
        <taxon>Eukaryota</taxon>
        <taxon>Fungi</taxon>
        <taxon>Dikarya</taxon>
        <taxon>Ascomycota</taxon>
        <taxon>Pezizomycotina</taxon>
        <taxon>Sordariomycetes</taxon>
        <taxon>Hypocreomycetidae</taxon>
        <taxon>Microascales</taxon>
        <taxon>Ceratocystidaceae</taxon>
        <taxon>Thielaviopsis</taxon>
    </lineage>
</organism>
<evidence type="ECO:0000256" key="2">
    <source>
        <dbReference type="ARBA" id="ARBA00022679"/>
    </source>
</evidence>
<dbReference type="PANTHER" id="PTHR44942">
    <property type="entry name" value="METHYLTRANSF_11 DOMAIN-CONTAINING PROTEIN"/>
    <property type="match status" value="1"/>
</dbReference>
<gene>
    <name evidence="4" type="ORF">TD95_003169</name>
</gene>
<feature type="domain" description="Methyltransferase" evidence="3">
    <location>
        <begin position="49"/>
        <end position="118"/>
    </location>
</feature>
<dbReference type="InterPro" id="IPR051052">
    <property type="entry name" value="Diverse_substrate_MTase"/>
</dbReference>
<dbReference type="GO" id="GO:0008168">
    <property type="term" value="F:methyltransferase activity"/>
    <property type="evidence" value="ECO:0007669"/>
    <property type="project" value="UniProtKB-KW"/>
</dbReference>
<proteinExistence type="predicted"/>